<keyword evidence="8" id="KW-0175">Coiled coil</keyword>
<dbReference type="CDD" id="cd11386">
    <property type="entry name" value="MCP_signal"/>
    <property type="match status" value="1"/>
</dbReference>
<dbReference type="PANTHER" id="PTHR32089:SF119">
    <property type="entry name" value="METHYL-ACCEPTING CHEMOTAXIS PROTEIN CTPL"/>
    <property type="match status" value="1"/>
</dbReference>
<evidence type="ECO:0000256" key="2">
    <source>
        <dbReference type="ARBA" id="ARBA00022692"/>
    </source>
</evidence>
<dbReference type="PANTHER" id="PTHR32089">
    <property type="entry name" value="METHYL-ACCEPTING CHEMOTAXIS PROTEIN MCPB"/>
    <property type="match status" value="1"/>
</dbReference>
<feature type="transmembrane region" description="Helical" evidence="9">
    <location>
        <begin position="138"/>
        <end position="162"/>
    </location>
</feature>
<evidence type="ECO:0000256" key="9">
    <source>
        <dbReference type="SAM" id="Phobius"/>
    </source>
</evidence>
<keyword evidence="3 9" id="KW-1133">Transmembrane helix</keyword>
<dbReference type="RefSeq" id="WP_184415032.1">
    <property type="nucleotide sequence ID" value="NZ_JACIGE010000005.1"/>
</dbReference>
<dbReference type="FunFam" id="1.10.287.950:FF:000001">
    <property type="entry name" value="Methyl-accepting chemotaxis sensory transducer"/>
    <property type="match status" value="1"/>
</dbReference>
<evidence type="ECO:0000313" key="11">
    <source>
        <dbReference type="EMBL" id="MBB4247348.1"/>
    </source>
</evidence>
<dbReference type="Gene3D" id="1.10.287.950">
    <property type="entry name" value="Methyl-accepting chemotaxis protein"/>
    <property type="match status" value="1"/>
</dbReference>
<keyword evidence="2 9" id="KW-0812">Transmembrane</keyword>
<reference evidence="11 12" key="1">
    <citation type="submission" date="2020-08" db="EMBL/GenBank/DDBJ databases">
        <title>Genome sequencing of Purple Non-Sulfur Bacteria from various extreme environments.</title>
        <authorList>
            <person name="Mayer M."/>
        </authorList>
    </citation>
    <scope>NUCLEOTIDE SEQUENCE [LARGE SCALE GENOMIC DNA]</scope>
    <source>
        <strain evidence="11 12">2761</strain>
    </source>
</reference>
<dbReference type="AlphaFoldDB" id="A0A840G9J1"/>
<evidence type="ECO:0000256" key="1">
    <source>
        <dbReference type="ARBA" id="ARBA00004141"/>
    </source>
</evidence>
<sequence length="491" mass="51564">MTAFRASADRLLVGALAFHLLVCLIAAGFTDTWLAAISIGLPAFLVPLLLSRTASGALVTRIAVGCAFMIFSALLIQQTHGAIEAHFGIFVLLAFLLLYCDWRPLVASAALIAVHHVAFAWLQYGGAAVYLFPEVDGIYRVLVHALYVVVETALLCYMALLLKGLVEDGVTVAAFAAHVSGGHLDFPFADEQLKKRPLLVAVAGMQNDLRHTLGLARKTGDSLRELAGRLSTSASSMAHDAGKQSESTSSMAAAAEEMTVAISEITHNAQDARALSDDSCAAAEDGSRLVKTVEQEMSGIAVVIEQASSLVESLGRKAEEAGQVVQIIKGIADQTNLLALNAAIEAARAGELGRGFAVVADEVRKLAEHTTTATDQIAQMMGEMHGAKESVLVSIGDAVQRVQSGVSLAANAGGSIDEIAGKSVKVGEVIGDISSSLHEQSAATHEIAQTVESIAQMASNASAAIADIAEEARRLEEEARTLDRSLARFNI</sequence>
<dbReference type="SUPFAM" id="SSF58104">
    <property type="entry name" value="Methyl-accepting chemotaxis protein (MCP) signaling domain"/>
    <property type="match status" value="1"/>
</dbReference>
<evidence type="ECO:0000259" key="10">
    <source>
        <dbReference type="PROSITE" id="PS50111"/>
    </source>
</evidence>
<accession>A0A840G9J1</accession>
<dbReference type="GO" id="GO:0007165">
    <property type="term" value="P:signal transduction"/>
    <property type="evidence" value="ECO:0007669"/>
    <property type="project" value="UniProtKB-KW"/>
</dbReference>
<feature type="transmembrane region" description="Helical" evidence="9">
    <location>
        <begin position="7"/>
        <end position="27"/>
    </location>
</feature>
<name>A0A840G9J1_RHOTE</name>
<dbReference type="SMART" id="SM00283">
    <property type="entry name" value="MA"/>
    <property type="match status" value="1"/>
</dbReference>
<organism evidence="11 12">
    <name type="scientific">Rhodocyclus tenuis</name>
    <name type="common">Rhodospirillum tenue</name>
    <dbReference type="NCBI Taxonomy" id="1066"/>
    <lineage>
        <taxon>Bacteria</taxon>
        <taxon>Pseudomonadati</taxon>
        <taxon>Pseudomonadota</taxon>
        <taxon>Betaproteobacteria</taxon>
        <taxon>Rhodocyclales</taxon>
        <taxon>Rhodocyclaceae</taxon>
        <taxon>Rhodocyclus</taxon>
    </lineage>
</organism>
<dbReference type="Proteomes" id="UP000587070">
    <property type="component" value="Unassembled WGS sequence"/>
</dbReference>
<feature type="transmembrane region" description="Helical" evidence="9">
    <location>
        <begin position="58"/>
        <end position="76"/>
    </location>
</feature>
<evidence type="ECO:0000256" key="7">
    <source>
        <dbReference type="PROSITE-ProRule" id="PRU00284"/>
    </source>
</evidence>
<protein>
    <submittedName>
        <fullName evidence="11">Methyl-accepting chemotaxis protein</fullName>
    </submittedName>
</protein>
<keyword evidence="5 7" id="KW-0807">Transducer</keyword>
<dbReference type="PROSITE" id="PS50111">
    <property type="entry name" value="CHEMOTAXIS_TRANSDUC_2"/>
    <property type="match status" value="1"/>
</dbReference>
<dbReference type="GO" id="GO:0006935">
    <property type="term" value="P:chemotaxis"/>
    <property type="evidence" value="ECO:0007669"/>
    <property type="project" value="UniProtKB-ARBA"/>
</dbReference>
<dbReference type="InterPro" id="IPR004089">
    <property type="entry name" value="MCPsignal_dom"/>
</dbReference>
<comment type="caution">
    <text evidence="11">The sequence shown here is derived from an EMBL/GenBank/DDBJ whole genome shotgun (WGS) entry which is preliminary data.</text>
</comment>
<proteinExistence type="inferred from homology"/>
<keyword evidence="12" id="KW-1185">Reference proteome</keyword>
<feature type="transmembrane region" description="Helical" evidence="9">
    <location>
        <begin position="82"/>
        <end position="100"/>
    </location>
</feature>
<gene>
    <name evidence="11" type="ORF">GGD90_001719</name>
</gene>
<feature type="coiled-coil region" evidence="8">
    <location>
        <begin position="458"/>
        <end position="485"/>
    </location>
</feature>
<feature type="domain" description="Methyl-accepting transducer" evidence="10">
    <location>
        <begin position="219"/>
        <end position="455"/>
    </location>
</feature>
<evidence type="ECO:0000256" key="8">
    <source>
        <dbReference type="SAM" id="Coils"/>
    </source>
</evidence>
<keyword evidence="4 9" id="KW-0472">Membrane</keyword>
<evidence type="ECO:0000256" key="4">
    <source>
        <dbReference type="ARBA" id="ARBA00023136"/>
    </source>
</evidence>
<dbReference type="Pfam" id="PF00015">
    <property type="entry name" value="MCPsignal"/>
    <property type="match status" value="1"/>
</dbReference>
<evidence type="ECO:0000313" key="12">
    <source>
        <dbReference type="Proteomes" id="UP000587070"/>
    </source>
</evidence>
<evidence type="ECO:0000256" key="5">
    <source>
        <dbReference type="ARBA" id="ARBA00023224"/>
    </source>
</evidence>
<comment type="similarity">
    <text evidence="6">Belongs to the methyl-accepting chemotaxis (MCP) protein family.</text>
</comment>
<evidence type="ECO:0000256" key="3">
    <source>
        <dbReference type="ARBA" id="ARBA00022989"/>
    </source>
</evidence>
<evidence type="ECO:0000256" key="6">
    <source>
        <dbReference type="ARBA" id="ARBA00029447"/>
    </source>
</evidence>
<dbReference type="EMBL" id="JACIGE010000005">
    <property type="protein sequence ID" value="MBB4247348.1"/>
    <property type="molecule type" value="Genomic_DNA"/>
</dbReference>
<dbReference type="GO" id="GO:0016020">
    <property type="term" value="C:membrane"/>
    <property type="evidence" value="ECO:0007669"/>
    <property type="project" value="UniProtKB-SubCell"/>
</dbReference>
<comment type="subcellular location">
    <subcellularLocation>
        <location evidence="1">Membrane</location>
        <topology evidence="1">Multi-pass membrane protein</topology>
    </subcellularLocation>
</comment>
<feature type="transmembrane region" description="Helical" evidence="9">
    <location>
        <begin position="112"/>
        <end position="132"/>
    </location>
</feature>